<reference evidence="2" key="1">
    <citation type="submission" date="2016-12" db="EMBL/GenBank/DDBJ databases">
        <authorList>
            <person name="Gaudriault S."/>
        </authorList>
    </citation>
    <scope>NUCLEOTIDE SEQUENCE [LARGE SCALE GENOMIC DNA]</scope>
    <source>
        <strain evidence="2">HGB1681 (deposited as PTA-6826 in the American Type Culture Collection)</strain>
    </source>
</reference>
<dbReference type="EMBL" id="FTLG01000157">
    <property type="protein sequence ID" value="SIP73462.1"/>
    <property type="molecule type" value="Genomic_DNA"/>
</dbReference>
<organism evidence="1 2">
    <name type="scientific">Xenorhabdus innexi</name>
    <dbReference type="NCBI Taxonomy" id="290109"/>
    <lineage>
        <taxon>Bacteria</taxon>
        <taxon>Pseudomonadati</taxon>
        <taxon>Pseudomonadota</taxon>
        <taxon>Gammaproteobacteria</taxon>
        <taxon>Enterobacterales</taxon>
        <taxon>Morganellaceae</taxon>
        <taxon>Xenorhabdus</taxon>
    </lineage>
</organism>
<sequence>MEEKAGSTNLTELAEQLKLGTEDGGSCLLRLSKASLDKTQSQK</sequence>
<accession>A0A1N6MXC7</accession>
<proteinExistence type="predicted"/>
<name>A0A1N6MXC7_9GAMM</name>
<dbReference type="Proteomes" id="UP000196435">
    <property type="component" value="Unassembled WGS sequence"/>
</dbReference>
<evidence type="ECO:0000313" key="2">
    <source>
        <dbReference type="Proteomes" id="UP000196435"/>
    </source>
</evidence>
<protein>
    <submittedName>
        <fullName evidence="1">Uncharacterized protein</fullName>
    </submittedName>
</protein>
<gene>
    <name evidence="1" type="ORF">XIS1_240002</name>
</gene>
<dbReference type="AlphaFoldDB" id="A0A1N6MXC7"/>
<evidence type="ECO:0000313" key="1">
    <source>
        <dbReference type="EMBL" id="SIP73462.1"/>
    </source>
</evidence>